<feature type="transmembrane region" description="Helical" evidence="1">
    <location>
        <begin position="49"/>
        <end position="70"/>
    </location>
</feature>
<proteinExistence type="predicted"/>
<sequence>MVPGIVTQVPLLFGALWLANALVLSPILLSTAVRRLIRSWPTDGLPSNYLVATAAFTATHLSGLALTVAFNGGRLAGREIGWLAGVTLVNLVLWWAAVALAVPGLGHWHPKADGEYDGRIALTLELFAYVAATGALAFVVLVVAIAVGFPG</sequence>
<organism evidence="2 3">
    <name type="scientific">Halolamina litorea</name>
    <dbReference type="NCBI Taxonomy" id="1515593"/>
    <lineage>
        <taxon>Archaea</taxon>
        <taxon>Methanobacteriati</taxon>
        <taxon>Methanobacteriota</taxon>
        <taxon>Stenosarchaea group</taxon>
        <taxon>Halobacteria</taxon>
        <taxon>Halobacteriales</taxon>
        <taxon>Haloferacaceae</taxon>
    </lineage>
</organism>
<keyword evidence="3" id="KW-1185">Reference proteome</keyword>
<keyword evidence="1" id="KW-0812">Transmembrane</keyword>
<comment type="caution">
    <text evidence="2">The sequence shown here is derived from an EMBL/GenBank/DDBJ whole genome shotgun (WGS) entry which is preliminary data.</text>
</comment>
<dbReference type="EMBL" id="JBHUCZ010000001">
    <property type="protein sequence ID" value="MFD1565934.1"/>
    <property type="molecule type" value="Genomic_DNA"/>
</dbReference>
<dbReference type="AlphaFoldDB" id="A0ABD6BLC6"/>
<feature type="transmembrane region" description="Helical" evidence="1">
    <location>
        <begin position="9"/>
        <end position="29"/>
    </location>
</feature>
<dbReference type="RefSeq" id="WP_267645175.1">
    <property type="nucleotide sequence ID" value="NZ_JANHGR010000001.1"/>
</dbReference>
<feature type="transmembrane region" description="Helical" evidence="1">
    <location>
        <begin position="126"/>
        <end position="149"/>
    </location>
</feature>
<gene>
    <name evidence="2" type="ORF">ACFSAU_00360</name>
</gene>
<accession>A0ABD6BLC6</accession>
<feature type="transmembrane region" description="Helical" evidence="1">
    <location>
        <begin position="82"/>
        <end position="106"/>
    </location>
</feature>
<evidence type="ECO:0000313" key="3">
    <source>
        <dbReference type="Proteomes" id="UP001597139"/>
    </source>
</evidence>
<keyword evidence="1" id="KW-0472">Membrane</keyword>
<dbReference type="Proteomes" id="UP001597139">
    <property type="component" value="Unassembled WGS sequence"/>
</dbReference>
<evidence type="ECO:0000256" key="1">
    <source>
        <dbReference type="SAM" id="Phobius"/>
    </source>
</evidence>
<evidence type="ECO:0000313" key="2">
    <source>
        <dbReference type="EMBL" id="MFD1565934.1"/>
    </source>
</evidence>
<protein>
    <submittedName>
        <fullName evidence="2">Uncharacterized protein</fullName>
    </submittedName>
</protein>
<reference evidence="2 3" key="1">
    <citation type="journal article" date="2019" name="Int. J. Syst. Evol. Microbiol.">
        <title>The Global Catalogue of Microorganisms (GCM) 10K type strain sequencing project: providing services to taxonomists for standard genome sequencing and annotation.</title>
        <authorList>
            <consortium name="The Broad Institute Genomics Platform"/>
            <consortium name="The Broad Institute Genome Sequencing Center for Infectious Disease"/>
            <person name="Wu L."/>
            <person name="Ma J."/>
        </authorList>
    </citation>
    <scope>NUCLEOTIDE SEQUENCE [LARGE SCALE GENOMIC DNA]</scope>
    <source>
        <strain evidence="2 3">CGMCC 1.12859</strain>
    </source>
</reference>
<keyword evidence="1" id="KW-1133">Transmembrane helix</keyword>
<name>A0ABD6BLC6_9EURY</name>